<evidence type="ECO:0000256" key="7">
    <source>
        <dbReference type="ARBA" id="ARBA00022989"/>
    </source>
</evidence>
<name>A0A1N7JFK4_9PROT</name>
<dbReference type="GO" id="GO:0015420">
    <property type="term" value="F:ABC-type vitamin B12 transporter activity"/>
    <property type="evidence" value="ECO:0007669"/>
    <property type="project" value="UniProtKB-UniRule"/>
</dbReference>
<evidence type="ECO:0000256" key="6">
    <source>
        <dbReference type="ARBA" id="ARBA00022692"/>
    </source>
</evidence>
<feature type="transmembrane region" description="Helical" evidence="9">
    <location>
        <begin position="309"/>
        <end position="334"/>
    </location>
</feature>
<evidence type="ECO:0000256" key="5">
    <source>
        <dbReference type="ARBA" id="ARBA00022573"/>
    </source>
</evidence>
<dbReference type="PANTHER" id="PTHR34308">
    <property type="entry name" value="COBALAMIN BIOSYNTHESIS PROTEIN CBIB"/>
    <property type="match status" value="1"/>
</dbReference>
<dbReference type="Proteomes" id="UP000185678">
    <property type="component" value="Unassembled WGS sequence"/>
</dbReference>
<comment type="function">
    <text evidence="9">Converts cobyric acid to cobinamide by the addition of aminopropanol on the F carboxylic group.</text>
</comment>
<keyword evidence="8 9" id="KW-0472">Membrane</keyword>
<feature type="transmembrane region" description="Helical" evidence="9">
    <location>
        <begin position="94"/>
        <end position="111"/>
    </location>
</feature>
<keyword evidence="11" id="KW-1185">Reference proteome</keyword>
<protein>
    <recommendedName>
        <fullName evidence="9">Cobalamin biosynthesis protein CobD</fullName>
    </recommendedName>
</protein>
<gene>
    <name evidence="9" type="primary">cobD</name>
    <name evidence="10" type="ORF">SAMN05421779_102200</name>
</gene>
<evidence type="ECO:0000256" key="9">
    <source>
        <dbReference type="HAMAP-Rule" id="MF_00024"/>
    </source>
</evidence>
<evidence type="ECO:0000256" key="3">
    <source>
        <dbReference type="ARBA" id="ARBA00006263"/>
    </source>
</evidence>
<dbReference type="AlphaFoldDB" id="A0A1N7JFK4"/>
<feature type="transmembrane region" description="Helical" evidence="9">
    <location>
        <begin position="68"/>
        <end position="88"/>
    </location>
</feature>
<evidence type="ECO:0000256" key="2">
    <source>
        <dbReference type="ARBA" id="ARBA00004953"/>
    </source>
</evidence>
<accession>A0A1N7JFK4</accession>
<reference evidence="10 11" key="1">
    <citation type="submission" date="2017-01" db="EMBL/GenBank/DDBJ databases">
        <authorList>
            <person name="Mah S.A."/>
            <person name="Swanson W.J."/>
            <person name="Moy G.W."/>
            <person name="Vacquier V.D."/>
        </authorList>
    </citation>
    <scope>NUCLEOTIDE SEQUENCE [LARGE SCALE GENOMIC DNA]</scope>
    <source>
        <strain evidence="10 11">DSM 11589</strain>
    </source>
</reference>
<feature type="transmembrane region" description="Helical" evidence="9">
    <location>
        <begin position="170"/>
        <end position="188"/>
    </location>
</feature>
<keyword evidence="7 9" id="KW-1133">Transmembrane helix</keyword>
<dbReference type="EMBL" id="FTOA01000002">
    <property type="protein sequence ID" value="SIS48088.1"/>
    <property type="molecule type" value="Genomic_DNA"/>
</dbReference>
<dbReference type="STRING" id="80876.SAMN05421779_102200"/>
<dbReference type="PANTHER" id="PTHR34308:SF1">
    <property type="entry name" value="COBALAMIN BIOSYNTHESIS PROTEIN CBIB"/>
    <property type="match status" value="1"/>
</dbReference>
<evidence type="ECO:0000313" key="11">
    <source>
        <dbReference type="Proteomes" id="UP000185678"/>
    </source>
</evidence>
<dbReference type="OrthoDB" id="9811967at2"/>
<proteinExistence type="inferred from homology"/>
<comment type="similarity">
    <text evidence="3 9">Belongs to the CobD/CbiB family.</text>
</comment>
<dbReference type="GO" id="GO:0005886">
    <property type="term" value="C:plasma membrane"/>
    <property type="evidence" value="ECO:0007669"/>
    <property type="project" value="UniProtKB-SubCell"/>
</dbReference>
<feature type="transmembrane region" description="Helical" evidence="9">
    <location>
        <begin position="15"/>
        <end position="35"/>
    </location>
</feature>
<dbReference type="GO" id="GO:0048472">
    <property type="term" value="F:threonine-phosphate decarboxylase activity"/>
    <property type="evidence" value="ECO:0007669"/>
    <property type="project" value="InterPro"/>
</dbReference>
<keyword evidence="5 9" id="KW-0169">Cobalamin biosynthesis</keyword>
<evidence type="ECO:0000256" key="8">
    <source>
        <dbReference type="ARBA" id="ARBA00023136"/>
    </source>
</evidence>
<dbReference type="GO" id="GO:0009236">
    <property type="term" value="P:cobalamin biosynthetic process"/>
    <property type="evidence" value="ECO:0007669"/>
    <property type="project" value="UniProtKB-UniRule"/>
</dbReference>
<sequence length="335" mass="36437">MFPLGIWPTPAYDPFLILFLALLLDVAVGEMPWLYRAIPHPVVAIGRLISFLDRRLNRPQRSHGERQVRGVMVLLSLCALTGAIGWLVQKLAMTMPYGWVLELLLLVSLVAQRSLYDHVKAVAEGLAQDGLAGGRRAVSMIVGRDPEQLDQAGVSRAAIESCAENFSDGIVAPVFWYVVAGLPGIMIYKTVNTLDSMIGHKKPHYLAFGWASARFDDLLNLLPARLGGVLLCIASLFVVHGSPVSALRTMLRDAGKHRSPNAGWPEAACAGGLGLALCGPRLYSGEGLVNEPWLGDGRRDAHEGDIRRAVWLMVVGCLLNAAWIALLWIVQLLLA</sequence>
<keyword evidence="4 9" id="KW-1003">Cell membrane</keyword>
<evidence type="ECO:0000313" key="10">
    <source>
        <dbReference type="EMBL" id="SIS48088.1"/>
    </source>
</evidence>
<dbReference type="NCBIfam" id="TIGR00380">
    <property type="entry name" value="cobal_cbiB"/>
    <property type="match status" value="1"/>
</dbReference>
<comment type="subcellular location">
    <subcellularLocation>
        <location evidence="1 9">Cell membrane</location>
        <topology evidence="1 9">Multi-pass membrane protein</topology>
    </subcellularLocation>
</comment>
<feature type="transmembrane region" description="Helical" evidence="9">
    <location>
        <begin position="226"/>
        <end position="247"/>
    </location>
</feature>
<dbReference type="UniPathway" id="UPA00148"/>
<keyword evidence="6 9" id="KW-0812">Transmembrane</keyword>
<dbReference type="RefSeq" id="WP_076399103.1">
    <property type="nucleotide sequence ID" value="NZ_FTOA01000002.1"/>
</dbReference>
<organism evidence="10 11">
    <name type="scientific">Insolitispirillum peregrinum</name>
    <dbReference type="NCBI Taxonomy" id="80876"/>
    <lineage>
        <taxon>Bacteria</taxon>
        <taxon>Pseudomonadati</taxon>
        <taxon>Pseudomonadota</taxon>
        <taxon>Alphaproteobacteria</taxon>
        <taxon>Rhodospirillales</taxon>
        <taxon>Novispirillaceae</taxon>
        <taxon>Insolitispirillum</taxon>
    </lineage>
</organism>
<evidence type="ECO:0000256" key="4">
    <source>
        <dbReference type="ARBA" id="ARBA00022475"/>
    </source>
</evidence>
<comment type="pathway">
    <text evidence="2 9">Cofactor biosynthesis; adenosylcobalamin biosynthesis.</text>
</comment>
<dbReference type="InterPro" id="IPR004485">
    <property type="entry name" value="Cobalamin_biosynth_CobD/CbiB"/>
</dbReference>
<dbReference type="Pfam" id="PF03186">
    <property type="entry name" value="CobD_Cbib"/>
    <property type="match status" value="1"/>
</dbReference>
<dbReference type="HAMAP" id="MF_00024">
    <property type="entry name" value="CobD_CbiB"/>
    <property type="match status" value="1"/>
</dbReference>
<evidence type="ECO:0000256" key="1">
    <source>
        <dbReference type="ARBA" id="ARBA00004651"/>
    </source>
</evidence>